<feature type="active site" evidence="6">
    <location>
        <position position="17"/>
    </location>
</feature>
<feature type="domain" description="Josephin" evidence="7">
    <location>
        <begin position="4"/>
        <end position="196"/>
    </location>
</feature>
<dbReference type="Pfam" id="PF02099">
    <property type="entry name" value="Josephin"/>
    <property type="match status" value="1"/>
</dbReference>
<dbReference type="GO" id="GO:0006508">
    <property type="term" value="P:proteolysis"/>
    <property type="evidence" value="ECO:0007669"/>
    <property type="project" value="UniProtKB-KW"/>
</dbReference>
<evidence type="ECO:0000256" key="4">
    <source>
        <dbReference type="ARBA" id="ARBA00022786"/>
    </source>
</evidence>
<dbReference type="InterPro" id="IPR006155">
    <property type="entry name" value="Josephin"/>
</dbReference>
<evidence type="ECO:0000259" key="7">
    <source>
        <dbReference type="PROSITE" id="PS50957"/>
    </source>
</evidence>
<dbReference type="GO" id="GO:0004843">
    <property type="term" value="F:cysteine-type deubiquitinase activity"/>
    <property type="evidence" value="ECO:0007669"/>
    <property type="project" value="UniProtKB-EC"/>
</dbReference>
<dbReference type="OrthoDB" id="422700at2759"/>
<dbReference type="PANTHER" id="PTHR13291">
    <property type="entry name" value="JOSEPHIN 1, 2"/>
    <property type="match status" value="1"/>
</dbReference>
<dbReference type="EMBL" id="LWCA01000068">
    <property type="protein sequence ID" value="OAF71241.1"/>
    <property type="molecule type" value="Genomic_DNA"/>
</dbReference>
<dbReference type="SMART" id="SM01246">
    <property type="entry name" value="Josephin"/>
    <property type="match status" value="1"/>
</dbReference>
<dbReference type="EC" id="3.4.19.12" evidence="2"/>
<dbReference type="InterPro" id="IPR040053">
    <property type="entry name" value="JOSD1/2"/>
</dbReference>
<keyword evidence="9" id="KW-1185">Reference proteome</keyword>
<comment type="catalytic activity">
    <reaction evidence="1">
        <text>Thiol-dependent hydrolysis of ester, thioester, amide, peptide and isopeptide bonds formed by the C-terminal Gly of ubiquitin (a 76-residue protein attached to proteins as an intracellular targeting signal).</text>
        <dbReference type="EC" id="3.4.19.12"/>
    </reaction>
</comment>
<dbReference type="Proteomes" id="UP000078046">
    <property type="component" value="Unassembled WGS sequence"/>
</dbReference>
<comment type="caution">
    <text evidence="8">The sequence shown here is derived from an EMBL/GenBank/DDBJ whole genome shotgun (WGS) entry which is preliminary data.</text>
</comment>
<evidence type="ECO:0000256" key="1">
    <source>
        <dbReference type="ARBA" id="ARBA00000707"/>
    </source>
</evidence>
<protein>
    <recommendedName>
        <fullName evidence="2">ubiquitinyl hydrolase 1</fullName>
        <ecNumber evidence="2">3.4.19.12</ecNumber>
    </recommendedName>
</protein>
<evidence type="ECO:0000256" key="6">
    <source>
        <dbReference type="PROSITE-ProRule" id="PRU00331"/>
    </source>
</evidence>
<name>A0A177BCK2_9BILA</name>
<dbReference type="PROSITE" id="PS50957">
    <property type="entry name" value="JOSEPHIN"/>
    <property type="match status" value="1"/>
</dbReference>
<dbReference type="AlphaFoldDB" id="A0A177BCK2"/>
<evidence type="ECO:0000313" key="8">
    <source>
        <dbReference type="EMBL" id="OAF71241.1"/>
    </source>
</evidence>
<gene>
    <name evidence="8" type="ORF">A3Q56_00989</name>
</gene>
<keyword evidence="4" id="KW-0833">Ubl conjugation pathway</keyword>
<keyword evidence="3" id="KW-0645">Protease</keyword>
<evidence type="ECO:0000256" key="2">
    <source>
        <dbReference type="ARBA" id="ARBA00012759"/>
    </source>
</evidence>
<dbReference type="PANTHER" id="PTHR13291:SF0">
    <property type="entry name" value="JOSEPHIN-LIKE PROTEIN"/>
    <property type="match status" value="1"/>
</dbReference>
<organism evidence="8 9">
    <name type="scientific">Intoshia linei</name>
    <dbReference type="NCBI Taxonomy" id="1819745"/>
    <lineage>
        <taxon>Eukaryota</taxon>
        <taxon>Metazoa</taxon>
        <taxon>Spiralia</taxon>
        <taxon>Lophotrochozoa</taxon>
        <taxon>Mesozoa</taxon>
        <taxon>Orthonectida</taxon>
        <taxon>Rhopaluridae</taxon>
        <taxon>Intoshia</taxon>
    </lineage>
</organism>
<evidence type="ECO:0000313" key="9">
    <source>
        <dbReference type="Proteomes" id="UP000078046"/>
    </source>
</evidence>
<keyword evidence="5 6" id="KW-0378">Hydrolase</keyword>
<feature type="active site" evidence="6">
    <location>
        <position position="159"/>
    </location>
</feature>
<feature type="active site" evidence="6">
    <location>
        <position position="143"/>
    </location>
</feature>
<dbReference type="GO" id="GO:0016579">
    <property type="term" value="P:protein deubiquitination"/>
    <property type="evidence" value="ECO:0007669"/>
    <property type="project" value="InterPro"/>
</dbReference>
<proteinExistence type="predicted"/>
<accession>A0A177BCK2</accession>
<evidence type="ECO:0000256" key="3">
    <source>
        <dbReference type="ARBA" id="ARBA00022670"/>
    </source>
</evidence>
<dbReference type="Gene3D" id="3.90.70.40">
    <property type="match status" value="1"/>
</dbReference>
<reference evidence="8 9" key="1">
    <citation type="submission" date="2016-04" db="EMBL/GenBank/DDBJ databases">
        <title>The genome of Intoshia linei affirms orthonectids as highly simplified spiralians.</title>
        <authorList>
            <person name="Mikhailov K.V."/>
            <person name="Slusarev G.S."/>
            <person name="Nikitin M.A."/>
            <person name="Logacheva M.D."/>
            <person name="Penin A."/>
            <person name="Aleoshin V."/>
            <person name="Panchin Y.V."/>
        </authorList>
    </citation>
    <scope>NUCLEOTIDE SEQUENCE [LARGE SCALE GENOMIC DNA]</scope>
    <source>
        <strain evidence="8">Intl2013</strain>
        <tissue evidence="8">Whole animal</tissue>
    </source>
</reference>
<evidence type="ECO:0000256" key="5">
    <source>
        <dbReference type="ARBA" id="ARBA00022801"/>
    </source>
</evidence>
<sequence>MEKELNLYHEKQFLQFCAKHTLNNLYQQHLFTWTKLNYIAHKLTPNFIFNPHRSIFLIGNYDVNVIMKAVEVIKSRNKTTKTDTDSNVKKYKIFYGQNAYERDFNIKWHDSRKEFNEELAHESFGFILNLSSGGIFGTFKKNHWIAMRKMSDGYFYNLNSELERPKRFDAIEDFLDFVNTEIKDHGAQLLIVMKCF</sequence>